<keyword evidence="1" id="KW-1133">Transmembrane helix</keyword>
<sequence>MAIDFTKIIPSGSLSGTMGIILWGTLFIAICVVIGLMIRNKVKYIYRARVYKRRQDDFQTNAPASKLVMGKAGYFNVKGRIVFRIKYGMMPWHQIELSKIPDPKYMIDNEVTYIQLQKDNYVQAKMEIDWKGDFNLKPVEDDIKYGAQQDLMEKQMVLQIESKWQKYGGPITLGIILVAGIIALYFQTQACA</sequence>
<organism evidence="2">
    <name type="scientific">marine sediment metagenome</name>
    <dbReference type="NCBI Taxonomy" id="412755"/>
    <lineage>
        <taxon>unclassified sequences</taxon>
        <taxon>metagenomes</taxon>
        <taxon>ecological metagenomes</taxon>
    </lineage>
</organism>
<protein>
    <submittedName>
        <fullName evidence="2">Uncharacterized protein</fullName>
    </submittedName>
</protein>
<reference evidence="2" key="1">
    <citation type="journal article" date="2015" name="Nature">
        <title>Complex archaea that bridge the gap between prokaryotes and eukaryotes.</title>
        <authorList>
            <person name="Spang A."/>
            <person name="Saw J.H."/>
            <person name="Jorgensen S.L."/>
            <person name="Zaremba-Niedzwiedzka K."/>
            <person name="Martijn J."/>
            <person name="Lind A.E."/>
            <person name="van Eijk R."/>
            <person name="Schleper C."/>
            <person name="Guy L."/>
            <person name="Ettema T.J."/>
        </authorList>
    </citation>
    <scope>NUCLEOTIDE SEQUENCE</scope>
</reference>
<feature type="transmembrane region" description="Helical" evidence="1">
    <location>
        <begin position="20"/>
        <end position="38"/>
    </location>
</feature>
<comment type="caution">
    <text evidence="2">The sequence shown here is derived from an EMBL/GenBank/DDBJ whole genome shotgun (WGS) entry which is preliminary data.</text>
</comment>
<keyword evidence="1" id="KW-0812">Transmembrane</keyword>
<evidence type="ECO:0000313" key="2">
    <source>
        <dbReference type="EMBL" id="KKL90150.1"/>
    </source>
</evidence>
<keyword evidence="1" id="KW-0472">Membrane</keyword>
<evidence type="ECO:0000256" key="1">
    <source>
        <dbReference type="SAM" id="Phobius"/>
    </source>
</evidence>
<dbReference type="EMBL" id="LAZR01020087">
    <property type="protein sequence ID" value="KKL90150.1"/>
    <property type="molecule type" value="Genomic_DNA"/>
</dbReference>
<proteinExistence type="predicted"/>
<accession>A0A0F9I8L0</accession>
<name>A0A0F9I8L0_9ZZZZ</name>
<gene>
    <name evidence="2" type="ORF">LCGC14_1907560</name>
</gene>
<dbReference type="AlphaFoldDB" id="A0A0F9I8L0"/>
<feature type="transmembrane region" description="Helical" evidence="1">
    <location>
        <begin position="167"/>
        <end position="186"/>
    </location>
</feature>